<keyword evidence="2" id="KW-1133">Transmembrane helix</keyword>
<dbReference type="AlphaFoldDB" id="A0A918M968"/>
<sequence length="141" mass="14581">MDVKRSVTSAYIPFGRKVIAQGRFHLSERVEMLDGVPPSARASASEPAGRDAVFAVAVAAVAVAAVAVAAVAGDVWTTQAMRRAVAVVRAAVTGRTRRAACVRSDILVPSCHEGAATARCPVGDPRSAETQGDAPCRAPAW</sequence>
<accession>A0A918M968</accession>
<gene>
    <name evidence="3" type="ORF">GCM10010260_05490</name>
</gene>
<evidence type="ECO:0000256" key="1">
    <source>
        <dbReference type="SAM" id="MobiDB-lite"/>
    </source>
</evidence>
<proteinExistence type="predicted"/>
<dbReference type="Proteomes" id="UP000618795">
    <property type="component" value="Unassembled WGS sequence"/>
</dbReference>
<comment type="caution">
    <text evidence="3">The sequence shown here is derived from an EMBL/GenBank/DDBJ whole genome shotgun (WGS) entry which is preliminary data.</text>
</comment>
<evidence type="ECO:0000256" key="2">
    <source>
        <dbReference type="SAM" id="Phobius"/>
    </source>
</evidence>
<keyword evidence="2" id="KW-0812">Transmembrane</keyword>
<dbReference type="EMBL" id="BMTD01000001">
    <property type="protein sequence ID" value="GGU76201.1"/>
    <property type="molecule type" value="Genomic_DNA"/>
</dbReference>
<evidence type="ECO:0000313" key="3">
    <source>
        <dbReference type="EMBL" id="GGU76201.1"/>
    </source>
</evidence>
<organism evidence="3 4">
    <name type="scientific">Streptomyces filipinensis</name>
    <dbReference type="NCBI Taxonomy" id="66887"/>
    <lineage>
        <taxon>Bacteria</taxon>
        <taxon>Bacillati</taxon>
        <taxon>Actinomycetota</taxon>
        <taxon>Actinomycetes</taxon>
        <taxon>Kitasatosporales</taxon>
        <taxon>Streptomycetaceae</taxon>
        <taxon>Streptomyces</taxon>
    </lineage>
</organism>
<reference evidence="3" key="1">
    <citation type="journal article" date="2014" name="Int. J. Syst. Evol. Microbiol.">
        <title>Complete genome sequence of Corynebacterium casei LMG S-19264T (=DSM 44701T), isolated from a smear-ripened cheese.</title>
        <authorList>
            <consortium name="US DOE Joint Genome Institute (JGI-PGF)"/>
            <person name="Walter F."/>
            <person name="Albersmeier A."/>
            <person name="Kalinowski J."/>
            <person name="Ruckert C."/>
        </authorList>
    </citation>
    <scope>NUCLEOTIDE SEQUENCE</scope>
    <source>
        <strain evidence="3">JCM 4369</strain>
    </source>
</reference>
<keyword evidence="4" id="KW-1185">Reference proteome</keyword>
<reference evidence="3" key="2">
    <citation type="submission" date="2020-09" db="EMBL/GenBank/DDBJ databases">
        <authorList>
            <person name="Sun Q."/>
            <person name="Ohkuma M."/>
        </authorList>
    </citation>
    <scope>NUCLEOTIDE SEQUENCE</scope>
    <source>
        <strain evidence="3">JCM 4369</strain>
    </source>
</reference>
<feature type="region of interest" description="Disordered" evidence="1">
    <location>
        <begin position="122"/>
        <end position="141"/>
    </location>
</feature>
<evidence type="ECO:0000313" key="4">
    <source>
        <dbReference type="Proteomes" id="UP000618795"/>
    </source>
</evidence>
<protein>
    <submittedName>
        <fullName evidence="3">Uncharacterized protein</fullName>
    </submittedName>
</protein>
<keyword evidence="2" id="KW-0472">Membrane</keyword>
<name>A0A918M968_9ACTN</name>
<feature type="transmembrane region" description="Helical" evidence="2">
    <location>
        <begin position="52"/>
        <end position="73"/>
    </location>
</feature>